<feature type="compositionally biased region" description="Low complexity" evidence="1">
    <location>
        <begin position="313"/>
        <end position="334"/>
    </location>
</feature>
<keyword evidence="2" id="KW-0812">Transmembrane</keyword>
<keyword evidence="2" id="KW-1133">Transmembrane helix</keyword>
<evidence type="ECO:0000256" key="2">
    <source>
        <dbReference type="SAM" id="Phobius"/>
    </source>
</evidence>
<protein>
    <submittedName>
        <fullName evidence="3">Unannotated protein</fullName>
    </submittedName>
</protein>
<proteinExistence type="predicted"/>
<accession>A0A6J7F0F2</accession>
<name>A0A6J7F0F2_9ZZZZ</name>
<sequence length="662" mass="66366">MLRFAHCSRRLGVSTAATAVLLSLSVVNPLSSVVVSATPRSASDSVLTACNNSFSPTKFPLEYRIVSRPSANPIPPNSAFTVDFTVTAVLSAAFLNAVYNVLDGFGVHNPAIPVTGFSATIGAVSGATGAAVALKSSTSPAPTFGNPAYLVPAPTSLPLVNGVEVPLGHVVGSYTADASGSVSFGLVGNSWAPATKGATADKDTVADVLPDGVSEFGWRPKDLTTTPATQFALSTTGSQTFIKTALVSGTVTPYLICMGGTWTQGGTLQTPTFGAPLVPDTTGFGVFDISDGPPITEPVATTAPPTTPPTTTAPPTTTPGSTTPPTTAPGTTTPPTTPPTTIPAAKITGTASYTADCVDSLIGSHNTFHVEITASAMSPVAAGGTITVTDQEWRVTVPSSTVETLRPLLGATLDANSSGTLTATNTTPGSVTSPPLAVSVPLPAVGQDLVTVAHPDDASFTANGGNSVISFGGATQALVISDVDVVVTCTPNEPIPALLTVEVSGAQTPPADVLDALPTETITPDSSLTAGDGVPLELSGFTAGEQVIATIQSEPQVLGVTTATDSGVGSITVTLPAGLVGSHTLSLYAPASGHGGRMSVTITAAVPTATTLPNPSSNGGQIPGTGGNGNDLWVEVFGGLLVIQIGIMLWSAGQGRRRRRIA</sequence>
<reference evidence="3" key="1">
    <citation type="submission" date="2020-05" db="EMBL/GenBank/DDBJ databases">
        <authorList>
            <person name="Chiriac C."/>
            <person name="Salcher M."/>
            <person name="Ghai R."/>
            <person name="Kavagutti S V."/>
        </authorList>
    </citation>
    <scope>NUCLEOTIDE SEQUENCE</scope>
</reference>
<feature type="region of interest" description="Disordered" evidence="1">
    <location>
        <begin position="293"/>
        <end position="344"/>
    </location>
</feature>
<dbReference type="EMBL" id="CAFBLP010000078">
    <property type="protein sequence ID" value="CAB4887034.1"/>
    <property type="molecule type" value="Genomic_DNA"/>
</dbReference>
<dbReference type="AlphaFoldDB" id="A0A6J7F0F2"/>
<evidence type="ECO:0000313" key="3">
    <source>
        <dbReference type="EMBL" id="CAB4887034.1"/>
    </source>
</evidence>
<evidence type="ECO:0000256" key="1">
    <source>
        <dbReference type="SAM" id="MobiDB-lite"/>
    </source>
</evidence>
<feature type="transmembrane region" description="Helical" evidence="2">
    <location>
        <begin position="632"/>
        <end position="652"/>
    </location>
</feature>
<organism evidence="3">
    <name type="scientific">freshwater metagenome</name>
    <dbReference type="NCBI Taxonomy" id="449393"/>
    <lineage>
        <taxon>unclassified sequences</taxon>
        <taxon>metagenomes</taxon>
        <taxon>ecological metagenomes</taxon>
    </lineage>
</organism>
<keyword evidence="2" id="KW-0472">Membrane</keyword>
<gene>
    <name evidence="3" type="ORF">UFOPK3376_02438</name>
</gene>
<feature type="compositionally biased region" description="Low complexity" evidence="1">
    <location>
        <begin position="293"/>
        <end position="304"/>
    </location>
</feature>